<gene>
    <name evidence="4" type="primary">mdtA_20</name>
    <name evidence="4" type="ORF">GALL_137860</name>
</gene>
<accession>A0A1J5S6X1</accession>
<evidence type="ECO:0000313" key="4">
    <source>
        <dbReference type="EMBL" id="OIR04055.1"/>
    </source>
</evidence>
<organism evidence="4">
    <name type="scientific">mine drainage metagenome</name>
    <dbReference type="NCBI Taxonomy" id="410659"/>
    <lineage>
        <taxon>unclassified sequences</taxon>
        <taxon>metagenomes</taxon>
        <taxon>ecological metagenomes</taxon>
    </lineage>
</organism>
<evidence type="ECO:0000259" key="2">
    <source>
        <dbReference type="Pfam" id="PF25954"/>
    </source>
</evidence>
<dbReference type="InterPro" id="IPR058792">
    <property type="entry name" value="Beta-barrel_RND_2"/>
</dbReference>
<dbReference type="GO" id="GO:0015562">
    <property type="term" value="F:efflux transmembrane transporter activity"/>
    <property type="evidence" value="ECO:0007669"/>
    <property type="project" value="TreeGrafter"/>
</dbReference>
<evidence type="ECO:0000256" key="1">
    <source>
        <dbReference type="ARBA" id="ARBA00009477"/>
    </source>
</evidence>
<comment type="caution">
    <text evidence="4">The sequence shown here is derived from an EMBL/GenBank/DDBJ whole genome shotgun (WGS) entry which is preliminary data.</text>
</comment>
<dbReference type="Gene3D" id="2.40.50.100">
    <property type="match status" value="1"/>
</dbReference>
<comment type="similarity">
    <text evidence="1">Belongs to the membrane fusion protein (MFP) (TC 8.A.1) family.</text>
</comment>
<dbReference type="Gene3D" id="2.40.30.170">
    <property type="match status" value="1"/>
</dbReference>
<dbReference type="GO" id="GO:1990281">
    <property type="term" value="C:efflux pump complex"/>
    <property type="evidence" value="ECO:0007669"/>
    <property type="project" value="TreeGrafter"/>
</dbReference>
<dbReference type="Pfam" id="PF25967">
    <property type="entry name" value="RND-MFP_C"/>
    <property type="match status" value="1"/>
</dbReference>
<protein>
    <submittedName>
        <fullName evidence="4">Multidrug resistance protein MdtA</fullName>
    </submittedName>
</protein>
<dbReference type="SUPFAM" id="SSF111369">
    <property type="entry name" value="HlyD-like secretion proteins"/>
    <property type="match status" value="1"/>
</dbReference>
<dbReference type="PANTHER" id="PTHR30469:SF11">
    <property type="entry name" value="BLL4320 PROTEIN"/>
    <property type="match status" value="1"/>
</dbReference>
<dbReference type="PANTHER" id="PTHR30469">
    <property type="entry name" value="MULTIDRUG RESISTANCE PROTEIN MDTA"/>
    <property type="match status" value="1"/>
</dbReference>
<feature type="domain" description="CusB-like beta-barrel" evidence="2">
    <location>
        <begin position="204"/>
        <end position="274"/>
    </location>
</feature>
<sequence>MNKRAILLVAAGLLIFGAIFAVKYLQVRASMAARAMTAPPPPTVSTATAQRETWSVQLHAVSTLRSAQGIVVSNEVAGVVASIEFESGQSVAAGAGLIVLDDSIERAQLAGLEASLRLASISLARAEELRTQGSNPQAELDAARATRDQAAAAVNEVHARLAKKHIAAAFAGRLGLRRVSLGEYLAAGSEIVQLESLDPIYADFGLPQQELARVKPGMDVAISIDARPGRTFHGTIEAIDPKVSTDTMNLRIRARVANPDHLLSPGMFASVDVALPESLAVLSIPATALAHSPYGDYVYLVEHTSAGTVVQQRFVKAGPRRGDQVAILDGLTEGAEVVSTGQMKLRNGIPVRINNAVLPDNNPAPAPVEG</sequence>
<evidence type="ECO:0000259" key="3">
    <source>
        <dbReference type="Pfam" id="PF25967"/>
    </source>
</evidence>
<dbReference type="Gene3D" id="1.10.287.470">
    <property type="entry name" value="Helix hairpin bin"/>
    <property type="match status" value="1"/>
</dbReference>
<name>A0A1J5S6X1_9ZZZZ</name>
<proteinExistence type="inferred from homology"/>
<dbReference type="NCBIfam" id="TIGR01730">
    <property type="entry name" value="RND_mfp"/>
    <property type="match status" value="1"/>
</dbReference>
<dbReference type="InterPro" id="IPR058627">
    <property type="entry name" value="MdtA-like_C"/>
</dbReference>
<dbReference type="Gene3D" id="2.40.420.20">
    <property type="match status" value="1"/>
</dbReference>
<dbReference type="InterPro" id="IPR006143">
    <property type="entry name" value="RND_pump_MFP"/>
</dbReference>
<reference evidence="4" key="1">
    <citation type="submission" date="2016-10" db="EMBL/GenBank/DDBJ databases">
        <title>Sequence of Gallionella enrichment culture.</title>
        <authorList>
            <person name="Poehlein A."/>
            <person name="Muehling M."/>
            <person name="Daniel R."/>
        </authorList>
    </citation>
    <scope>NUCLEOTIDE SEQUENCE</scope>
</reference>
<dbReference type="Pfam" id="PF25954">
    <property type="entry name" value="Beta-barrel_RND_2"/>
    <property type="match status" value="1"/>
</dbReference>
<dbReference type="EMBL" id="MLJW01000060">
    <property type="protein sequence ID" value="OIR04055.1"/>
    <property type="molecule type" value="Genomic_DNA"/>
</dbReference>
<dbReference type="FunFam" id="2.40.30.170:FF:000010">
    <property type="entry name" value="Efflux RND transporter periplasmic adaptor subunit"/>
    <property type="match status" value="1"/>
</dbReference>
<dbReference type="AlphaFoldDB" id="A0A1J5S6X1"/>
<feature type="domain" description="Multidrug resistance protein MdtA-like C-terminal permuted SH3" evidence="3">
    <location>
        <begin position="281"/>
        <end position="340"/>
    </location>
</feature>